<feature type="domain" description="Phage shock protein PspC N-terminal" evidence="8">
    <location>
        <begin position="34"/>
        <end position="84"/>
    </location>
</feature>
<feature type="transmembrane region" description="Helical" evidence="7">
    <location>
        <begin position="232"/>
        <end position="258"/>
    </location>
</feature>
<dbReference type="InterPro" id="IPR052027">
    <property type="entry name" value="PspC"/>
</dbReference>
<comment type="caution">
    <text evidence="9">The sequence shown here is derived from an EMBL/GenBank/DDBJ whole genome shotgun (WGS) entry which is preliminary data.</text>
</comment>
<protein>
    <submittedName>
        <fullName evidence="9">PspC domain-containing protein</fullName>
    </submittedName>
</protein>
<dbReference type="InterPro" id="IPR007168">
    <property type="entry name" value="Phageshock_PspC_N"/>
</dbReference>
<feature type="region of interest" description="Disordered" evidence="6">
    <location>
        <begin position="157"/>
        <end position="190"/>
    </location>
</feature>
<keyword evidence="3 7" id="KW-0812">Transmembrane</keyword>
<feature type="transmembrane region" description="Helical" evidence="7">
    <location>
        <begin position="130"/>
        <end position="150"/>
    </location>
</feature>
<proteinExistence type="predicted"/>
<feature type="transmembrane region" description="Helical" evidence="7">
    <location>
        <begin position="264"/>
        <end position="282"/>
    </location>
</feature>
<reference evidence="9 10" key="1">
    <citation type="submission" date="2023-12" db="EMBL/GenBank/DDBJ databases">
        <title>Sinomonas terricola sp. nov, isolated from litchi orchard soil in Guangdong, PR China.</title>
        <authorList>
            <person name="Jiaxin W."/>
            <person name="Yang Z."/>
            <person name="Honghui Z."/>
        </authorList>
    </citation>
    <scope>NUCLEOTIDE SEQUENCE [LARGE SCALE GENOMIC DNA]</scope>
    <source>
        <strain evidence="9 10">JGH33</strain>
    </source>
</reference>
<evidence type="ECO:0000259" key="8">
    <source>
        <dbReference type="Pfam" id="PF04024"/>
    </source>
</evidence>
<evidence type="ECO:0000256" key="6">
    <source>
        <dbReference type="SAM" id="MobiDB-lite"/>
    </source>
</evidence>
<organism evidence="9 10">
    <name type="scientific">Sinomonas terricola</name>
    <dbReference type="NCBI Taxonomy" id="3110330"/>
    <lineage>
        <taxon>Bacteria</taxon>
        <taxon>Bacillati</taxon>
        <taxon>Actinomycetota</taxon>
        <taxon>Actinomycetes</taxon>
        <taxon>Micrococcales</taxon>
        <taxon>Micrococcaceae</taxon>
        <taxon>Sinomonas</taxon>
    </lineage>
</organism>
<name>A0ABU5T1G6_9MICC</name>
<accession>A0ABU5T1G6</accession>
<evidence type="ECO:0000313" key="10">
    <source>
        <dbReference type="Proteomes" id="UP001304769"/>
    </source>
</evidence>
<gene>
    <name evidence="9" type="ORF">SPF06_02085</name>
</gene>
<dbReference type="RefSeq" id="WP_323277257.1">
    <property type="nucleotide sequence ID" value="NZ_JAYGGQ010000001.1"/>
</dbReference>
<evidence type="ECO:0000256" key="7">
    <source>
        <dbReference type="SAM" id="Phobius"/>
    </source>
</evidence>
<keyword evidence="5 7" id="KW-0472">Membrane</keyword>
<keyword evidence="10" id="KW-1185">Reference proteome</keyword>
<evidence type="ECO:0000256" key="1">
    <source>
        <dbReference type="ARBA" id="ARBA00004162"/>
    </source>
</evidence>
<dbReference type="PANTHER" id="PTHR33885">
    <property type="entry name" value="PHAGE SHOCK PROTEIN C"/>
    <property type="match status" value="1"/>
</dbReference>
<feature type="transmembrane region" description="Helical" evidence="7">
    <location>
        <begin position="103"/>
        <end position="124"/>
    </location>
</feature>
<feature type="compositionally biased region" description="Pro residues" evidence="6">
    <location>
        <begin position="170"/>
        <end position="190"/>
    </location>
</feature>
<sequence length="431" mass="43533">MSTSPASGGGGARAPHPASPDFFLWIRSLGVVRGRDRVAGGVASGLAHRWGVAPALVRVLFVVAALFLGVGLLVYGLLWLVLPEPDGRIHVQEASHGRWSSGMVGALIATVFGLGGLPTTYSFGNIRWAGPLWAVFWVGILLLVVYGVAASARRHRVSPRASSQGRGAPPDAPPSPADPPPSPAGVTPPSPYAGYTAGPAAYGPNAPTADVHHVGPPLSAVRTHRQGPGGPFTAIVIGLAALAVGGLLALQSTGAIVVDPSTGTLWAVGAAVVGLGIIAAGLRGRTAGVLSVFAIVALIIAAVTEPAYVLSQQHSPTTSAPTSIAQATQGYTATAASAQLDLRALDNSGPLASESVVPVNATMSDLKIEIPKGIPVRVQADGAMSNVQFGGRSASGLALGDSQTYNASAPGATLVVTVHAVMSNVNIEQER</sequence>
<dbReference type="Pfam" id="PF04024">
    <property type="entry name" value="PspC"/>
    <property type="match status" value="1"/>
</dbReference>
<evidence type="ECO:0000256" key="5">
    <source>
        <dbReference type="ARBA" id="ARBA00023136"/>
    </source>
</evidence>
<comment type="subcellular location">
    <subcellularLocation>
        <location evidence="1">Cell membrane</location>
        <topology evidence="1">Single-pass membrane protein</topology>
    </subcellularLocation>
</comment>
<evidence type="ECO:0000256" key="3">
    <source>
        <dbReference type="ARBA" id="ARBA00022692"/>
    </source>
</evidence>
<feature type="transmembrane region" description="Helical" evidence="7">
    <location>
        <begin position="289"/>
        <end position="310"/>
    </location>
</feature>
<dbReference type="EMBL" id="JAYGGQ010000001">
    <property type="protein sequence ID" value="MEA5453502.1"/>
    <property type="molecule type" value="Genomic_DNA"/>
</dbReference>
<evidence type="ECO:0000256" key="4">
    <source>
        <dbReference type="ARBA" id="ARBA00022989"/>
    </source>
</evidence>
<dbReference type="PANTHER" id="PTHR33885:SF3">
    <property type="entry name" value="PHAGE SHOCK PROTEIN C"/>
    <property type="match status" value="1"/>
</dbReference>
<feature type="transmembrane region" description="Helical" evidence="7">
    <location>
        <begin position="59"/>
        <end position="82"/>
    </location>
</feature>
<keyword evidence="2" id="KW-1003">Cell membrane</keyword>
<evidence type="ECO:0000256" key="2">
    <source>
        <dbReference type="ARBA" id="ARBA00022475"/>
    </source>
</evidence>
<dbReference type="Proteomes" id="UP001304769">
    <property type="component" value="Unassembled WGS sequence"/>
</dbReference>
<keyword evidence="4 7" id="KW-1133">Transmembrane helix</keyword>
<evidence type="ECO:0000313" key="9">
    <source>
        <dbReference type="EMBL" id="MEA5453502.1"/>
    </source>
</evidence>